<keyword evidence="2" id="KW-1185">Reference proteome</keyword>
<name>A0A4R6SQ78_LABRH</name>
<dbReference type="Pfam" id="PF13671">
    <property type="entry name" value="AAA_33"/>
    <property type="match status" value="1"/>
</dbReference>
<gene>
    <name evidence="1" type="ORF">EV186_1011657</name>
</gene>
<dbReference type="OrthoDB" id="7837405at2"/>
<evidence type="ECO:0000313" key="2">
    <source>
        <dbReference type="Proteomes" id="UP000295444"/>
    </source>
</evidence>
<accession>A0A4R6SQ78</accession>
<dbReference type="AlphaFoldDB" id="A0A4R6SQ78"/>
<comment type="caution">
    <text evidence="1">The sequence shown here is derived from an EMBL/GenBank/DDBJ whole genome shotgun (WGS) entry which is preliminary data.</text>
</comment>
<dbReference type="RefSeq" id="WP_133848387.1">
    <property type="nucleotide sequence ID" value="NZ_SNXZ01000001.1"/>
</dbReference>
<proteinExistence type="predicted"/>
<protein>
    <submittedName>
        <fullName evidence="1">AAA domain-containing protein</fullName>
    </submittedName>
</protein>
<dbReference type="SUPFAM" id="SSF52540">
    <property type="entry name" value="P-loop containing nucleoside triphosphate hydrolases"/>
    <property type="match status" value="1"/>
</dbReference>
<sequence>MPTLIHLNGPSGIGKSTVAQLYADRHPGVLNLDTDRVVGLIGGWRQNFWQTLGPARALAIGMAETHLRGGNDVVMPQLVAKLSEIDRFEAAAAAAGADYRELVLLTDYDDLHARWSARPPNPVDEIMAEHGGVSLLNKIYGDLTSFVRDRPAATVIETRGQSVEETYQAVVSALCPLA</sequence>
<dbReference type="EMBL" id="SNXZ01000001">
    <property type="protein sequence ID" value="TDQ05682.1"/>
    <property type="molecule type" value="Genomic_DNA"/>
</dbReference>
<dbReference type="Gene3D" id="3.40.50.300">
    <property type="entry name" value="P-loop containing nucleotide triphosphate hydrolases"/>
    <property type="match status" value="1"/>
</dbReference>
<organism evidence="1 2">
    <name type="scientific">Labedaea rhizosphaerae</name>
    <dbReference type="NCBI Taxonomy" id="598644"/>
    <lineage>
        <taxon>Bacteria</taxon>
        <taxon>Bacillati</taxon>
        <taxon>Actinomycetota</taxon>
        <taxon>Actinomycetes</taxon>
        <taxon>Pseudonocardiales</taxon>
        <taxon>Pseudonocardiaceae</taxon>
        <taxon>Labedaea</taxon>
    </lineage>
</organism>
<evidence type="ECO:0000313" key="1">
    <source>
        <dbReference type="EMBL" id="TDQ05682.1"/>
    </source>
</evidence>
<dbReference type="Proteomes" id="UP000295444">
    <property type="component" value="Unassembled WGS sequence"/>
</dbReference>
<reference evidence="1 2" key="1">
    <citation type="submission" date="2019-03" db="EMBL/GenBank/DDBJ databases">
        <title>Genomic Encyclopedia of Type Strains, Phase IV (KMG-IV): sequencing the most valuable type-strain genomes for metagenomic binning, comparative biology and taxonomic classification.</title>
        <authorList>
            <person name="Goeker M."/>
        </authorList>
    </citation>
    <scope>NUCLEOTIDE SEQUENCE [LARGE SCALE GENOMIC DNA]</scope>
    <source>
        <strain evidence="1 2">DSM 45361</strain>
    </source>
</reference>
<dbReference type="InterPro" id="IPR027417">
    <property type="entry name" value="P-loop_NTPase"/>
</dbReference>